<comment type="caution">
    <text evidence="2">The sequence shown here is derived from an EMBL/GenBank/DDBJ whole genome shotgun (WGS) entry which is preliminary data.</text>
</comment>
<dbReference type="NCBIfam" id="TIGR02595">
    <property type="entry name" value="PEP_CTERM"/>
    <property type="match status" value="1"/>
</dbReference>
<dbReference type="RefSeq" id="WP_146574808.1">
    <property type="nucleotide sequence ID" value="NZ_SJPH01000005.1"/>
</dbReference>
<dbReference type="InterPro" id="IPR013424">
    <property type="entry name" value="Ice-binding_C"/>
</dbReference>
<sequence length="229" mass="23745">MTEDALTAFISGVNIDGSKPVKITFDLYANPSSSGSTEYSFVGIGSGNLPFQHYLRGSEIGNEETDGVFAGGLTDSDTAADGDYVVLEGNGAIGSPVDLFNADAALYTQLAQSFSDVLPPLTPGPSGETTPGRVLQHRWVEVGLLVIGDRVIYSLNGTTVADVIASGPITGLVGLGIGDPFPSSNQGMRIPPTPNTEIIIDNVMIELVPEPASLGLLAVGALAGVRRRR</sequence>
<accession>A0A5C5VW76</accession>
<protein>
    <recommendedName>
        <fullName evidence="1">Ice-binding protein C-terminal domain-containing protein</fullName>
    </recommendedName>
</protein>
<feature type="domain" description="Ice-binding protein C-terminal" evidence="1">
    <location>
        <begin position="208"/>
        <end position="229"/>
    </location>
</feature>
<name>A0A5C5VW76_9BACT</name>
<evidence type="ECO:0000313" key="2">
    <source>
        <dbReference type="EMBL" id="TWT42936.1"/>
    </source>
</evidence>
<dbReference type="EMBL" id="SJPH01000005">
    <property type="protein sequence ID" value="TWT42936.1"/>
    <property type="molecule type" value="Genomic_DNA"/>
</dbReference>
<gene>
    <name evidence="2" type="ORF">Pla111_25740</name>
</gene>
<evidence type="ECO:0000313" key="3">
    <source>
        <dbReference type="Proteomes" id="UP000318995"/>
    </source>
</evidence>
<evidence type="ECO:0000259" key="1">
    <source>
        <dbReference type="Pfam" id="PF07589"/>
    </source>
</evidence>
<organism evidence="2 3">
    <name type="scientific">Botrimarina hoheduenensis</name>
    <dbReference type="NCBI Taxonomy" id="2528000"/>
    <lineage>
        <taxon>Bacteria</taxon>
        <taxon>Pseudomonadati</taxon>
        <taxon>Planctomycetota</taxon>
        <taxon>Planctomycetia</taxon>
        <taxon>Pirellulales</taxon>
        <taxon>Lacipirellulaceae</taxon>
        <taxon>Botrimarina</taxon>
    </lineage>
</organism>
<proteinExistence type="predicted"/>
<keyword evidence="3" id="KW-1185">Reference proteome</keyword>
<dbReference type="Pfam" id="PF07589">
    <property type="entry name" value="PEP-CTERM"/>
    <property type="match status" value="1"/>
</dbReference>
<dbReference type="Proteomes" id="UP000318995">
    <property type="component" value="Unassembled WGS sequence"/>
</dbReference>
<dbReference type="AlphaFoldDB" id="A0A5C5VW76"/>
<reference evidence="2 3" key="1">
    <citation type="submission" date="2019-02" db="EMBL/GenBank/DDBJ databases">
        <title>Deep-cultivation of Planctomycetes and their phenomic and genomic characterization uncovers novel biology.</title>
        <authorList>
            <person name="Wiegand S."/>
            <person name="Jogler M."/>
            <person name="Boedeker C."/>
            <person name="Pinto D."/>
            <person name="Vollmers J."/>
            <person name="Rivas-Marin E."/>
            <person name="Kohn T."/>
            <person name="Peeters S.H."/>
            <person name="Heuer A."/>
            <person name="Rast P."/>
            <person name="Oberbeckmann S."/>
            <person name="Bunk B."/>
            <person name="Jeske O."/>
            <person name="Meyerdierks A."/>
            <person name="Storesund J.E."/>
            <person name="Kallscheuer N."/>
            <person name="Luecker S."/>
            <person name="Lage O.M."/>
            <person name="Pohl T."/>
            <person name="Merkel B.J."/>
            <person name="Hornburger P."/>
            <person name="Mueller R.-W."/>
            <person name="Bruemmer F."/>
            <person name="Labrenz M."/>
            <person name="Spormann A.M."/>
            <person name="Op Den Camp H."/>
            <person name="Overmann J."/>
            <person name="Amann R."/>
            <person name="Jetten M.S.M."/>
            <person name="Mascher T."/>
            <person name="Medema M.H."/>
            <person name="Devos D.P."/>
            <person name="Kaster A.-K."/>
            <person name="Ovreas L."/>
            <person name="Rohde M."/>
            <person name="Galperin M.Y."/>
            <person name="Jogler C."/>
        </authorList>
    </citation>
    <scope>NUCLEOTIDE SEQUENCE [LARGE SCALE GENOMIC DNA]</scope>
    <source>
        <strain evidence="2 3">Pla111</strain>
    </source>
</reference>
<dbReference type="OrthoDB" id="263083at2"/>